<dbReference type="SUPFAM" id="SSF103481">
    <property type="entry name" value="Multidrug resistance efflux transporter EmrE"/>
    <property type="match status" value="1"/>
</dbReference>
<protein>
    <recommendedName>
        <fullName evidence="3">EamA-like transporter family protein</fullName>
    </recommendedName>
</protein>
<sequence length="110" mass="12033">MLYTTMVGTLVTTAALPAVWQPVAGMDLVLFALIGTMGLLGQFFLIRAFTLAEASVVAPFGQSDILFATLWGMFVFDEFPDFWTRIGALVIVGAGLYVWHRETRAGRAKT</sequence>
<gene>
    <name evidence="2" type="ORF">GALL_551470</name>
</gene>
<comment type="caution">
    <text evidence="2">The sequence shown here is derived from an EMBL/GenBank/DDBJ whole genome shotgun (WGS) entry which is preliminary data.</text>
</comment>
<dbReference type="EMBL" id="MLJW01009118">
    <property type="protein sequence ID" value="OIQ63312.1"/>
    <property type="molecule type" value="Genomic_DNA"/>
</dbReference>
<keyword evidence="1" id="KW-0812">Transmembrane</keyword>
<proteinExistence type="predicted"/>
<dbReference type="AlphaFoldDB" id="A0A1J5NYK9"/>
<dbReference type="InterPro" id="IPR037185">
    <property type="entry name" value="EmrE-like"/>
</dbReference>
<organism evidence="2">
    <name type="scientific">mine drainage metagenome</name>
    <dbReference type="NCBI Taxonomy" id="410659"/>
    <lineage>
        <taxon>unclassified sequences</taxon>
        <taxon>metagenomes</taxon>
        <taxon>ecological metagenomes</taxon>
    </lineage>
</organism>
<accession>A0A1J5NYK9</accession>
<feature type="transmembrane region" description="Helical" evidence="1">
    <location>
        <begin position="28"/>
        <end position="49"/>
    </location>
</feature>
<keyword evidence="1" id="KW-1133">Transmembrane helix</keyword>
<evidence type="ECO:0000256" key="1">
    <source>
        <dbReference type="SAM" id="Phobius"/>
    </source>
</evidence>
<name>A0A1J5NYK9_9ZZZZ</name>
<evidence type="ECO:0000313" key="2">
    <source>
        <dbReference type="EMBL" id="OIQ63312.1"/>
    </source>
</evidence>
<feature type="transmembrane region" description="Helical" evidence="1">
    <location>
        <begin position="82"/>
        <end position="99"/>
    </location>
</feature>
<evidence type="ECO:0008006" key="3">
    <source>
        <dbReference type="Google" id="ProtNLM"/>
    </source>
</evidence>
<reference evidence="2" key="1">
    <citation type="submission" date="2016-10" db="EMBL/GenBank/DDBJ databases">
        <title>Sequence of Gallionella enrichment culture.</title>
        <authorList>
            <person name="Poehlein A."/>
            <person name="Muehling M."/>
            <person name="Daniel R."/>
        </authorList>
    </citation>
    <scope>NUCLEOTIDE SEQUENCE</scope>
</reference>
<keyword evidence="1" id="KW-0472">Membrane</keyword>